<dbReference type="PANTHER" id="PTHR31723:SF10">
    <property type="entry name" value="PATHOGEN-RELATED PROTEIN"/>
    <property type="match status" value="1"/>
</dbReference>
<keyword evidence="3" id="KW-1185">Reference proteome</keyword>
<evidence type="ECO:0008006" key="4">
    <source>
        <dbReference type="Google" id="ProtNLM"/>
    </source>
</evidence>
<dbReference type="Proteomes" id="UP000521943">
    <property type="component" value="Unassembled WGS sequence"/>
</dbReference>
<evidence type="ECO:0000313" key="3">
    <source>
        <dbReference type="Proteomes" id="UP000521943"/>
    </source>
</evidence>
<protein>
    <recommendedName>
        <fullName evidence="4">Pathogen-related protein</fullName>
    </recommendedName>
</protein>
<feature type="region of interest" description="Disordered" evidence="1">
    <location>
        <begin position="257"/>
        <end position="280"/>
    </location>
</feature>
<dbReference type="InterPro" id="IPR053218">
    <property type="entry name" value="Pathogen-related_defense"/>
</dbReference>
<dbReference type="OrthoDB" id="65445at2759"/>
<gene>
    <name evidence="2" type="ORF">DFP72DRAFT_905864</name>
</gene>
<dbReference type="EMBL" id="JACGCI010000046">
    <property type="protein sequence ID" value="KAF6752023.1"/>
    <property type="molecule type" value="Genomic_DNA"/>
</dbReference>
<dbReference type="SUPFAM" id="SSF54427">
    <property type="entry name" value="NTF2-like"/>
    <property type="match status" value="1"/>
</dbReference>
<evidence type="ECO:0000256" key="1">
    <source>
        <dbReference type="SAM" id="MobiDB-lite"/>
    </source>
</evidence>
<accession>A0A8H6HRU7</accession>
<evidence type="ECO:0000313" key="2">
    <source>
        <dbReference type="EMBL" id="KAF6752023.1"/>
    </source>
</evidence>
<dbReference type="PANTHER" id="PTHR31723">
    <property type="entry name" value="PATHOGENESIS-RELATED FAMILY PROTEIN"/>
    <property type="match status" value="1"/>
</dbReference>
<reference evidence="2 3" key="1">
    <citation type="submission" date="2020-07" db="EMBL/GenBank/DDBJ databases">
        <title>Comparative genomics of pyrophilous fungi reveals a link between fire events and developmental genes.</title>
        <authorList>
            <consortium name="DOE Joint Genome Institute"/>
            <person name="Steindorff A.S."/>
            <person name="Carver A."/>
            <person name="Calhoun S."/>
            <person name="Stillman K."/>
            <person name="Liu H."/>
            <person name="Lipzen A."/>
            <person name="Pangilinan J."/>
            <person name="Labutti K."/>
            <person name="Bruns T.D."/>
            <person name="Grigoriev I.V."/>
        </authorList>
    </citation>
    <scope>NUCLEOTIDE SEQUENCE [LARGE SCALE GENOMIC DNA]</scope>
    <source>
        <strain evidence="2 3">CBS 144469</strain>
    </source>
</reference>
<name>A0A8H6HRU7_9AGAR</name>
<dbReference type="InterPro" id="IPR032710">
    <property type="entry name" value="NTF2-like_dom_sf"/>
</dbReference>
<dbReference type="AlphaFoldDB" id="A0A8H6HRU7"/>
<organism evidence="2 3">
    <name type="scientific">Ephemerocybe angulata</name>
    <dbReference type="NCBI Taxonomy" id="980116"/>
    <lineage>
        <taxon>Eukaryota</taxon>
        <taxon>Fungi</taxon>
        <taxon>Dikarya</taxon>
        <taxon>Basidiomycota</taxon>
        <taxon>Agaricomycotina</taxon>
        <taxon>Agaricomycetes</taxon>
        <taxon>Agaricomycetidae</taxon>
        <taxon>Agaricales</taxon>
        <taxon>Agaricineae</taxon>
        <taxon>Psathyrellaceae</taxon>
        <taxon>Ephemerocybe</taxon>
    </lineage>
</organism>
<proteinExistence type="predicted"/>
<dbReference type="Gene3D" id="3.10.450.50">
    <property type="match status" value="1"/>
</dbReference>
<comment type="caution">
    <text evidence="2">The sequence shown here is derived from an EMBL/GenBank/DDBJ whole genome shotgun (WGS) entry which is preliminary data.</text>
</comment>
<sequence>MSFPDYMLDPNAVLKDSKHPSSSCTWLYINLYFASLDAQWRYKAAPNYTNTNRVFEETKSTNWGEGKLELLVQNLVKNWEKEASYKIDAKEWRTISQDKYEFRLNGGPASNANDMLRIGTYNASIGEHGVKGVYETKEMDFHSSHKLFKGVMKTFNWEVVELIGGPPKVAIKWRHWGVMSGNYRAKLSSGRTVRAKATGKLIEVFGMTTAEVNDKFQVTSLETFWEPDQMFRQLVEGGLEDFEEGLDVGEKVEAIEPEEGAGSAAPGATCPIGLNRSSKL</sequence>